<feature type="signal peptide" evidence="2">
    <location>
        <begin position="1"/>
        <end position="20"/>
    </location>
</feature>
<accession>A0A6A7BBE5</accession>
<protein>
    <recommendedName>
        <fullName evidence="5">EGF-like domain-containing protein</fullName>
    </recommendedName>
</protein>
<gene>
    <name evidence="3" type="ORF">T440DRAFT_498095</name>
</gene>
<name>A0A6A7BBE5_9PLEO</name>
<feature type="region of interest" description="Disordered" evidence="1">
    <location>
        <begin position="345"/>
        <end position="380"/>
    </location>
</feature>
<keyword evidence="2" id="KW-0732">Signal</keyword>
<keyword evidence="4" id="KW-1185">Reference proteome</keyword>
<evidence type="ECO:0000256" key="2">
    <source>
        <dbReference type="SAM" id="SignalP"/>
    </source>
</evidence>
<evidence type="ECO:0000313" key="4">
    <source>
        <dbReference type="Proteomes" id="UP000799423"/>
    </source>
</evidence>
<dbReference type="Proteomes" id="UP000799423">
    <property type="component" value="Unassembled WGS sequence"/>
</dbReference>
<proteinExistence type="predicted"/>
<feature type="region of interest" description="Disordered" evidence="1">
    <location>
        <begin position="154"/>
        <end position="197"/>
    </location>
</feature>
<feature type="compositionally biased region" description="Acidic residues" evidence="1">
    <location>
        <begin position="165"/>
        <end position="184"/>
    </location>
</feature>
<evidence type="ECO:0008006" key="5">
    <source>
        <dbReference type="Google" id="ProtNLM"/>
    </source>
</evidence>
<feature type="compositionally biased region" description="Low complexity" evidence="1">
    <location>
        <begin position="371"/>
        <end position="380"/>
    </location>
</feature>
<feature type="compositionally biased region" description="Pro residues" evidence="1">
    <location>
        <begin position="220"/>
        <end position="248"/>
    </location>
</feature>
<dbReference type="EMBL" id="MU006300">
    <property type="protein sequence ID" value="KAF2852067.1"/>
    <property type="molecule type" value="Genomic_DNA"/>
</dbReference>
<reference evidence="3" key="1">
    <citation type="submission" date="2020-01" db="EMBL/GenBank/DDBJ databases">
        <authorList>
            <consortium name="DOE Joint Genome Institute"/>
            <person name="Haridas S."/>
            <person name="Albert R."/>
            <person name="Binder M."/>
            <person name="Bloem J."/>
            <person name="Labutti K."/>
            <person name="Salamov A."/>
            <person name="Andreopoulos B."/>
            <person name="Baker S.E."/>
            <person name="Barry K."/>
            <person name="Bills G."/>
            <person name="Bluhm B.H."/>
            <person name="Cannon C."/>
            <person name="Castanera R."/>
            <person name="Culley D.E."/>
            <person name="Daum C."/>
            <person name="Ezra D."/>
            <person name="Gonzalez J.B."/>
            <person name="Henrissat B."/>
            <person name="Kuo A."/>
            <person name="Liang C."/>
            <person name="Lipzen A."/>
            <person name="Lutzoni F."/>
            <person name="Magnuson J."/>
            <person name="Mondo S."/>
            <person name="Nolan M."/>
            <person name="Ohm R."/>
            <person name="Pangilinan J."/>
            <person name="Park H.-J."/>
            <person name="Ramirez L."/>
            <person name="Alfaro M."/>
            <person name="Sun H."/>
            <person name="Tritt A."/>
            <person name="Yoshinaga Y."/>
            <person name="Zwiers L.-H."/>
            <person name="Turgeon B.G."/>
            <person name="Goodwin S.B."/>
            <person name="Spatafora J.W."/>
            <person name="Crous P.W."/>
            <person name="Grigoriev I.V."/>
        </authorList>
    </citation>
    <scope>NUCLEOTIDE SEQUENCE</scope>
    <source>
        <strain evidence="3">IPT5</strain>
    </source>
</reference>
<evidence type="ECO:0000313" key="3">
    <source>
        <dbReference type="EMBL" id="KAF2852067.1"/>
    </source>
</evidence>
<dbReference type="OrthoDB" id="291007at2759"/>
<evidence type="ECO:0000256" key="1">
    <source>
        <dbReference type="SAM" id="MobiDB-lite"/>
    </source>
</evidence>
<organism evidence="3 4">
    <name type="scientific">Plenodomus tracheiphilus IPT5</name>
    <dbReference type="NCBI Taxonomy" id="1408161"/>
    <lineage>
        <taxon>Eukaryota</taxon>
        <taxon>Fungi</taxon>
        <taxon>Dikarya</taxon>
        <taxon>Ascomycota</taxon>
        <taxon>Pezizomycotina</taxon>
        <taxon>Dothideomycetes</taxon>
        <taxon>Pleosporomycetidae</taxon>
        <taxon>Pleosporales</taxon>
        <taxon>Pleosporineae</taxon>
        <taxon>Leptosphaeriaceae</taxon>
        <taxon>Plenodomus</taxon>
    </lineage>
</organism>
<feature type="chain" id="PRO_5025584433" description="EGF-like domain-containing protein" evidence="2">
    <location>
        <begin position="21"/>
        <end position="495"/>
    </location>
</feature>
<sequence>MRSFVFGALLLRTLNAQVLADPSASATLAPLLTPGPDAPTESQLSESAAAVAEPIATSASPDVVVPFGIFDTIISESPTNATAATPTAGLEAAALSSSDTATTSAASIVLPVGPGALAVSASASSTLAATNLASNIGAQAAGAAAARPNANYAGSARPGGGGWSDSDDSSYDGQDYGDDWDDGQTEGAPDGSDSYGADIECPADCTCEAEKTEYDSHEGYPPPPGYSPPPTGYTPTPVYSPYPEPTPDYPDGGDEGGEDTYPPGSRRLRARQAASGGFAQFNWPGASDGSGDGASEDLPDWLYDSAGVAKPKPRCPKACCNKPTEKYPTYPAPVQPSGYVPAPTGYVGSDAPAPTEEPWYDSNSTTPDSGTPPTYDTPATPTWTTLVSPVAAAYAPAKSADYTGDTLAGICPKTCNPDSDKNFCDITTSCTTTGGSKNYCACRAGYMASAWNAKDFSKQFHVDGQPFVYVAPGVVCDKVCDDYTCKDVLTRPKCA</sequence>
<dbReference type="AlphaFoldDB" id="A0A6A7BBE5"/>
<feature type="region of interest" description="Disordered" evidence="1">
    <location>
        <begin position="212"/>
        <end position="299"/>
    </location>
</feature>